<accession>A0ACC0GXL0</accession>
<keyword evidence="2" id="KW-1185">Reference proteome</keyword>
<proteinExistence type="predicted"/>
<evidence type="ECO:0000313" key="1">
    <source>
        <dbReference type="EMBL" id="KAI8005172.1"/>
    </source>
</evidence>
<dbReference type="EMBL" id="CM045766">
    <property type="protein sequence ID" value="KAI8005172.1"/>
    <property type="molecule type" value="Genomic_DNA"/>
</dbReference>
<dbReference type="Proteomes" id="UP001060215">
    <property type="component" value="Chromosome 9"/>
</dbReference>
<comment type="caution">
    <text evidence="1">The sequence shown here is derived from an EMBL/GenBank/DDBJ whole genome shotgun (WGS) entry which is preliminary data.</text>
</comment>
<gene>
    <name evidence="1" type="ORF">LOK49_LG08G02117</name>
</gene>
<organism evidence="1 2">
    <name type="scientific">Camellia lanceoleosa</name>
    <dbReference type="NCBI Taxonomy" id="1840588"/>
    <lineage>
        <taxon>Eukaryota</taxon>
        <taxon>Viridiplantae</taxon>
        <taxon>Streptophyta</taxon>
        <taxon>Embryophyta</taxon>
        <taxon>Tracheophyta</taxon>
        <taxon>Spermatophyta</taxon>
        <taxon>Magnoliopsida</taxon>
        <taxon>eudicotyledons</taxon>
        <taxon>Gunneridae</taxon>
        <taxon>Pentapetalae</taxon>
        <taxon>asterids</taxon>
        <taxon>Ericales</taxon>
        <taxon>Theaceae</taxon>
        <taxon>Camellia</taxon>
    </lineage>
</organism>
<name>A0ACC0GXL0_9ERIC</name>
<evidence type="ECO:0000313" key="2">
    <source>
        <dbReference type="Proteomes" id="UP001060215"/>
    </source>
</evidence>
<reference evidence="1 2" key="1">
    <citation type="journal article" date="2022" name="Plant J.">
        <title>Chromosome-level genome of Camellia lanceoleosa provides a valuable resource for understanding genome evolution and self-incompatibility.</title>
        <authorList>
            <person name="Gong W."/>
            <person name="Xiao S."/>
            <person name="Wang L."/>
            <person name="Liao Z."/>
            <person name="Chang Y."/>
            <person name="Mo W."/>
            <person name="Hu G."/>
            <person name="Li W."/>
            <person name="Zhao G."/>
            <person name="Zhu H."/>
            <person name="Hu X."/>
            <person name="Ji K."/>
            <person name="Xiang X."/>
            <person name="Song Q."/>
            <person name="Yuan D."/>
            <person name="Jin S."/>
            <person name="Zhang L."/>
        </authorList>
    </citation>
    <scope>NUCLEOTIDE SEQUENCE [LARGE SCALE GENOMIC DNA]</scope>
    <source>
        <strain evidence="1">SQ_2022a</strain>
    </source>
</reference>
<sequence>MNELGFVFGEERLDFVDDLGTSGGKTQEKESGVIVEPAPPTNNAFGSTQISSQTTSVFETNNSPFGSSGSFGGQIRNQSFGSSFASNAASFSNSAVSAERNPFFTSAVSPQVPSSASFQSSIVPNGPNSASTAVEQLSVNVDTIFQKKHLRTNIYSRVILELGMQMVEI</sequence>
<protein>
    <submittedName>
        <fullName evidence="1">Uncharacterized protein</fullName>
    </submittedName>
</protein>